<feature type="region of interest" description="Disordered" evidence="5">
    <location>
        <begin position="592"/>
        <end position="615"/>
    </location>
</feature>
<dbReference type="Pfam" id="PF25601">
    <property type="entry name" value="AAA_lid_14"/>
    <property type="match status" value="1"/>
</dbReference>
<evidence type="ECO:0000256" key="2">
    <source>
        <dbReference type="ARBA" id="ARBA00022840"/>
    </source>
</evidence>
<dbReference type="PANTHER" id="PTHR32071">
    <property type="entry name" value="TRANSCRIPTIONAL REGULATORY PROTEIN"/>
    <property type="match status" value="1"/>
</dbReference>
<dbReference type="Gene3D" id="3.40.50.300">
    <property type="entry name" value="P-loop containing nucleotide triphosphate hydrolases"/>
    <property type="match status" value="1"/>
</dbReference>
<dbReference type="SUPFAM" id="SSF55785">
    <property type="entry name" value="PYP-like sensor domain (PAS domain)"/>
    <property type="match status" value="1"/>
</dbReference>
<dbReference type="NCBIfam" id="TIGR02329">
    <property type="entry name" value="propionate_PrpR"/>
    <property type="match status" value="1"/>
</dbReference>
<dbReference type="InterPro" id="IPR012704">
    <property type="entry name" value="Sig_transdc_resp-reg_PrpR"/>
</dbReference>
<dbReference type="InterPro" id="IPR025662">
    <property type="entry name" value="Sigma_54_int_dom_ATP-bd_1"/>
</dbReference>
<dbReference type="SUPFAM" id="SSF46689">
    <property type="entry name" value="Homeodomain-like"/>
    <property type="match status" value="1"/>
</dbReference>
<dbReference type="NCBIfam" id="TIGR00229">
    <property type="entry name" value="sensory_box"/>
    <property type="match status" value="1"/>
</dbReference>
<dbReference type="RefSeq" id="WP_152897888.1">
    <property type="nucleotide sequence ID" value="NZ_CP191492.1"/>
</dbReference>
<dbReference type="InterPro" id="IPR058031">
    <property type="entry name" value="AAA_lid_NorR"/>
</dbReference>
<keyword evidence="1" id="KW-0547">Nucleotide-binding</keyword>
<dbReference type="AlphaFoldDB" id="A0A7X1U4V3"/>
<organism evidence="8 9">
    <name type="scientific">Pseudomonas piscis</name>
    <dbReference type="NCBI Taxonomy" id="2614538"/>
    <lineage>
        <taxon>Bacteria</taxon>
        <taxon>Pseudomonadati</taxon>
        <taxon>Pseudomonadota</taxon>
        <taxon>Gammaproteobacteria</taxon>
        <taxon>Pseudomonadales</taxon>
        <taxon>Pseudomonadaceae</taxon>
        <taxon>Pseudomonas</taxon>
    </lineage>
</organism>
<dbReference type="InterPro" id="IPR009057">
    <property type="entry name" value="Homeodomain-like_sf"/>
</dbReference>
<dbReference type="PROSITE" id="PS00688">
    <property type="entry name" value="SIGMA54_INTERACT_3"/>
    <property type="match status" value="1"/>
</dbReference>
<dbReference type="SUPFAM" id="SSF52540">
    <property type="entry name" value="P-loop containing nucleoside triphosphate hydrolases"/>
    <property type="match status" value="1"/>
</dbReference>
<feature type="domain" description="PAS" evidence="7">
    <location>
        <begin position="206"/>
        <end position="251"/>
    </location>
</feature>
<evidence type="ECO:0000256" key="4">
    <source>
        <dbReference type="ARBA" id="ARBA00023163"/>
    </source>
</evidence>
<dbReference type="Gene3D" id="3.40.50.2300">
    <property type="match status" value="1"/>
</dbReference>
<dbReference type="GO" id="GO:0005524">
    <property type="term" value="F:ATP binding"/>
    <property type="evidence" value="ECO:0007669"/>
    <property type="project" value="UniProtKB-KW"/>
</dbReference>
<dbReference type="PANTHER" id="PTHR32071:SF81">
    <property type="entry name" value="PROPIONATE CATABOLISM OPERON REGULATORY PROTEIN"/>
    <property type="match status" value="1"/>
</dbReference>
<dbReference type="Pfam" id="PF02954">
    <property type="entry name" value="HTH_8"/>
    <property type="match status" value="1"/>
</dbReference>
<dbReference type="Gene3D" id="1.10.10.60">
    <property type="entry name" value="Homeodomain-like"/>
    <property type="match status" value="1"/>
</dbReference>
<evidence type="ECO:0000256" key="1">
    <source>
        <dbReference type="ARBA" id="ARBA00022741"/>
    </source>
</evidence>
<dbReference type="PROSITE" id="PS00675">
    <property type="entry name" value="SIGMA54_INTERACT_1"/>
    <property type="match status" value="1"/>
</dbReference>
<evidence type="ECO:0000259" key="7">
    <source>
        <dbReference type="PROSITE" id="PS50112"/>
    </source>
</evidence>
<dbReference type="InterPro" id="IPR002078">
    <property type="entry name" value="Sigma_54_int"/>
</dbReference>
<evidence type="ECO:0000313" key="9">
    <source>
        <dbReference type="Proteomes" id="UP000486534"/>
    </source>
</evidence>
<dbReference type="InterPro" id="IPR003593">
    <property type="entry name" value="AAA+_ATPase"/>
</dbReference>
<accession>A0A7X1U4V3</accession>
<dbReference type="InterPro" id="IPR002197">
    <property type="entry name" value="HTH_Fis"/>
</dbReference>
<dbReference type="FunFam" id="3.40.50.300:FF:000006">
    <property type="entry name" value="DNA-binding transcriptional regulator NtrC"/>
    <property type="match status" value="1"/>
</dbReference>
<protein>
    <submittedName>
        <fullName evidence="8">Propionate catabolism operon regulatory protein PrpR</fullName>
    </submittedName>
</protein>
<dbReference type="SMART" id="SM00382">
    <property type="entry name" value="AAA"/>
    <property type="match status" value="1"/>
</dbReference>
<name>A0A7X1U4V3_9PSED</name>
<dbReference type="CDD" id="cd00009">
    <property type="entry name" value="AAA"/>
    <property type="match status" value="1"/>
</dbReference>
<sequence>MHNEEYLPRVVALITHLRLPEGPSRMARIVEQVIPDYYGRARIEVVETTVNQLLETGRALEARGDVDVIIGSGATSEYLRRHLSTAVLSIRMGEYDLIRALDLARARATKVGIVSFQHEHPALQAMSSLFTVDIRQVTYSSYEDARQQIHHLVDDGYRLVVGSSTAVETAEAAGAQGVLVLNADTVRRAMEDALAICRSRQQSLIQQQRLNAVLRNLSDGVIAVDAECAVQSLNPRMASLLGITSDWARGRPLNEVVPGLDISHVQFSDDTEESHILKIGGRTLAANVSPIIENGRPDGLVITCQEANAIQRTERRIRSQVKPRQFTARYRFEQMLGQAPGFRIMLDLAQRYAAADATVLVQGESGTGKELLAQSIHNASPRQSGPFVAINCAAFPESLLESELFGHEEGAFTGSRKGGKAGLIENAHMGTLFLDEIGDMPVTLQTRLLRVLQEREVLRLGATEPTPVDIRVIAATHRDLRARVREGEFREDLYYRVNILRLVIPPLRQRPEDIPMLAQFLLAKLSPRTAASTAAHALLERLMPHLQQHSWPGNIRELENIVERAVLSANVLQDGNASLELRTLFDELFESSPTQTSTMAEPQPAQDLRSLSRAQESARVSEMVERCAGDMDEAAKRLGISRTTLWRRLRAMKST</sequence>
<dbReference type="Gene3D" id="3.40.50.10660">
    <property type="entry name" value="PrpR receptor domain-like"/>
    <property type="match status" value="1"/>
</dbReference>
<dbReference type="SUPFAM" id="SSF159800">
    <property type="entry name" value="PrpR receptor domain-like"/>
    <property type="match status" value="1"/>
</dbReference>
<dbReference type="GO" id="GO:0005737">
    <property type="term" value="C:cytoplasm"/>
    <property type="evidence" value="ECO:0007669"/>
    <property type="project" value="InterPro"/>
</dbReference>
<dbReference type="GO" id="GO:0043565">
    <property type="term" value="F:sequence-specific DNA binding"/>
    <property type="evidence" value="ECO:0007669"/>
    <property type="project" value="InterPro"/>
</dbReference>
<dbReference type="Pfam" id="PF06506">
    <property type="entry name" value="PrpR_N"/>
    <property type="match status" value="1"/>
</dbReference>
<dbReference type="InterPro" id="IPR000014">
    <property type="entry name" value="PAS"/>
</dbReference>
<dbReference type="GO" id="GO:0019629">
    <property type="term" value="P:propionate catabolic process, 2-methylcitrate cycle"/>
    <property type="evidence" value="ECO:0007669"/>
    <property type="project" value="InterPro"/>
</dbReference>
<keyword evidence="2" id="KW-0067">ATP-binding</keyword>
<dbReference type="EMBL" id="WHUV01000002">
    <property type="protein sequence ID" value="MQA54373.1"/>
    <property type="molecule type" value="Genomic_DNA"/>
</dbReference>
<dbReference type="Pfam" id="PF00989">
    <property type="entry name" value="PAS"/>
    <property type="match status" value="1"/>
</dbReference>
<dbReference type="InterPro" id="IPR025944">
    <property type="entry name" value="Sigma_54_int_dom_CS"/>
</dbReference>
<dbReference type="InterPro" id="IPR027417">
    <property type="entry name" value="P-loop_NTPase"/>
</dbReference>
<dbReference type="GO" id="GO:0006355">
    <property type="term" value="P:regulation of DNA-templated transcription"/>
    <property type="evidence" value="ECO:0007669"/>
    <property type="project" value="InterPro"/>
</dbReference>
<dbReference type="Pfam" id="PF00158">
    <property type="entry name" value="Sigma54_activat"/>
    <property type="match status" value="1"/>
</dbReference>
<dbReference type="PROSITE" id="PS50112">
    <property type="entry name" value="PAS"/>
    <property type="match status" value="1"/>
</dbReference>
<evidence type="ECO:0000256" key="5">
    <source>
        <dbReference type="SAM" id="MobiDB-lite"/>
    </source>
</evidence>
<dbReference type="InterPro" id="IPR013767">
    <property type="entry name" value="PAS_fold"/>
</dbReference>
<dbReference type="InterPro" id="IPR010524">
    <property type="entry name" value="Sig_transdc_resp-reg_PrpR_N"/>
</dbReference>
<feature type="domain" description="Sigma-54 factor interaction" evidence="6">
    <location>
        <begin position="335"/>
        <end position="567"/>
    </location>
</feature>
<dbReference type="Proteomes" id="UP000486534">
    <property type="component" value="Unassembled WGS sequence"/>
</dbReference>
<comment type="caution">
    <text evidence="8">The sequence shown here is derived from an EMBL/GenBank/DDBJ whole genome shotgun (WGS) entry which is preliminary data.</text>
</comment>
<dbReference type="Gene3D" id="3.30.450.20">
    <property type="entry name" value="PAS domain"/>
    <property type="match status" value="1"/>
</dbReference>
<gene>
    <name evidence="8" type="primary">prpR</name>
    <name evidence="8" type="ORF">GDH07_13740</name>
</gene>
<proteinExistence type="predicted"/>
<dbReference type="GO" id="GO:0000156">
    <property type="term" value="F:phosphorelay response regulator activity"/>
    <property type="evidence" value="ECO:0007669"/>
    <property type="project" value="InterPro"/>
</dbReference>
<keyword evidence="3" id="KW-0805">Transcription regulation</keyword>
<evidence type="ECO:0000256" key="3">
    <source>
        <dbReference type="ARBA" id="ARBA00023015"/>
    </source>
</evidence>
<evidence type="ECO:0000259" key="6">
    <source>
        <dbReference type="PROSITE" id="PS50045"/>
    </source>
</evidence>
<reference evidence="8 9" key="1">
    <citation type="submission" date="2019-10" db="EMBL/GenBank/DDBJ databases">
        <title>Pseudomonas dajingensis sp. nov., isolated from the profound head ulcers of farmed Murray cod (Maccullochella peelii peelii).</title>
        <authorList>
            <person name="Liu Y."/>
        </authorList>
    </citation>
    <scope>NUCLEOTIDE SEQUENCE [LARGE SCALE GENOMIC DNA]</scope>
    <source>
        <strain evidence="8 9">MC042</strain>
    </source>
</reference>
<evidence type="ECO:0000313" key="8">
    <source>
        <dbReference type="EMBL" id="MQA54373.1"/>
    </source>
</evidence>
<dbReference type="SMART" id="SM00091">
    <property type="entry name" value="PAS"/>
    <property type="match status" value="1"/>
</dbReference>
<keyword evidence="4" id="KW-0804">Transcription</keyword>
<dbReference type="PROSITE" id="PS50045">
    <property type="entry name" value="SIGMA54_INTERACT_4"/>
    <property type="match status" value="1"/>
</dbReference>
<dbReference type="InterPro" id="IPR035965">
    <property type="entry name" value="PAS-like_dom_sf"/>
</dbReference>
<dbReference type="Gene3D" id="1.10.8.60">
    <property type="match status" value="1"/>
</dbReference>